<dbReference type="PROSITE" id="PS00595">
    <property type="entry name" value="AA_TRANSFER_CLASS_5"/>
    <property type="match status" value="1"/>
</dbReference>
<dbReference type="SUPFAM" id="SSF53383">
    <property type="entry name" value="PLP-dependent transferases"/>
    <property type="match status" value="1"/>
</dbReference>
<protein>
    <recommendedName>
        <fullName evidence="3">cysteine desulfurase</fullName>
        <ecNumber evidence="3">2.8.1.7</ecNumber>
    </recommendedName>
</protein>
<dbReference type="PANTHER" id="PTHR11601">
    <property type="entry name" value="CYSTEINE DESULFURYLASE FAMILY MEMBER"/>
    <property type="match status" value="1"/>
</dbReference>
<gene>
    <name evidence="12" type="ORF">HMPREF3182_00268</name>
</gene>
<dbReference type="FunFam" id="3.40.640.10:FF:000084">
    <property type="entry name" value="IscS-like cysteine desulfurase"/>
    <property type="match status" value="1"/>
</dbReference>
<evidence type="ECO:0000256" key="9">
    <source>
        <dbReference type="ARBA" id="ARBA00050776"/>
    </source>
</evidence>
<keyword evidence="8" id="KW-0411">Iron-sulfur</keyword>
<feature type="domain" description="Aminotransferase class V" evidence="11">
    <location>
        <begin position="19"/>
        <end position="381"/>
    </location>
</feature>
<dbReference type="InterPro" id="IPR015424">
    <property type="entry name" value="PyrdxlP-dep_Trfase"/>
</dbReference>
<dbReference type="STRING" id="1588748.HMPREF3182_00268"/>
<evidence type="ECO:0000256" key="1">
    <source>
        <dbReference type="ARBA" id="ARBA00001933"/>
    </source>
</evidence>
<dbReference type="NCBIfam" id="NF002806">
    <property type="entry name" value="PRK02948.1"/>
    <property type="match status" value="1"/>
</dbReference>
<dbReference type="EMBL" id="LSDT01000005">
    <property type="protein sequence ID" value="KXB92798.1"/>
    <property type="molecule type" value="Genomic_DNA"/>
</dbReference>
<dbReference type="InterPro" id="IPR015422">
    <property type="entry name" value="PyrdxlP-dep_Trfase_small"/>
</dbReference>
<dbReference type="InterPro" id="IPR000192">
    <property type="entry name" value="Aminotrans_V_dom"/>
</dbReference>
<dbReference type="Gene3D" id="3.90.1150.10">
    <property type="entry name" value="Aspartate Aminotransferase, domain 1"/>
    <property type="match status" value="1"/>
</dbReference>
<evidence type="ECO:0000256" key="4">
    <source>
        <dbReference type="ARBA" id="ARBA00022679"/>
    </source>
</evidence>
<evidence type="ECO:0000256" key="10">
    <source>
        <dbReference type="RuleBase" id="RU004504"/>
    </source>
</evidence>
<organism evidence="12 13">
    <name type="scientific">Megasphaera hutchinsoni</name>
    <dbReference type="NCBI Taxonomy" id="1588748"/>
    <lineage>
        <taxon>Bacteria</taxon>
        <taxon>Bacillati</taxon>
        <taxon>Bacillota</taxon>
        <taxon>Negativicutes</taxon>
        <taxon>Veillonellales</taxon>
        <taxon>Veillonellaceae</taxon>
        <taxon>Megasphaera</taxon>
    </lineage>
</organism>
<dbReference type="GO" id="GO:0031071">
    <property type="term" value="F:cysteine desulfurase activity"/>
    <property type="evidence" value="ECO:0007669"/>
    <property type="project" value="UniProtKB-EC"/>
</dbReference>
<dbReference type="PATRIC" id="fig|1588748.3.peg.258"/>
<accession>A0A134CKQ8</accession>
<dbReference type="PIRSF" id="PIRSF005572">
    <property type="entry name" value="NifS"/>
    <property type="match status" value="1"/>
</dbReference>
<keyword evidence="7" id="KW-0408">Iron</keyword>
<comment type="cofactor">
    <cofactor evidence="1 10">
        <name>pyridoxal 5'-phosphate</name>
        <dbReference type="ChEBI" id="CHEBI:597326"/>
    </cofactor>
</comment>
<evidence type="ECO:0000313" key="12">
    <source>
        <dbReference type="EMBL" id="KXB92798.1"/>
    </source>
</evidence>
<dbReference type="Gene3D" id="1.10.260.50">
    <property type="match status" value="1"/>
</dbReference>
<dbReference type="EC" id="2.8.1.7" evidence="3"/>
<dbReference type="GO" id="GO:0046872">
    <property type="term" value="F:metal ion binding"/>
    <property type="evidence" value="ECO:0007669"/>
    <property type="project" value="UniProtKB-KW"/>
</dbReference>
<evidence type="ECO:0000256" key="2">
    <source>
        <dbReference type="ARBA" id="ARBA00006490"/>
    </source>
</evidence>
<dbReference type="InterPro" id="IPR020578">
    <property type="entry name" value="Aminotrans_V_PyrdxlP_BS"/>
</dbReference>
<evidence type="ECO:0000313" key="13">
    <source>
        <dbReference type="Proteomes" id="UP000070160"/>
    </source>
</evidence>
<evidence type="ECO:0000256" key="8">
    <source>
        <dbReference type="ARBA" id="ARBA00023014"/>
    </source>
</evidence>
<dbReference type="InterPro" id="IPR016454">
    <property type="entry name" value="Cysteine_dSase"/>
</dbReference>
<evidence type="ECO:0000256" key="5">
    <source>
        <dbReference type="ARBA" id="ARBA00022723"/>
    </source>
</evidence>
<comment type="caution">
    <text evidence="12">The sequence shown here is derived from an EMBL/GenBank/DDBJ whole genome shotgun (WGS) entry which is preliminary data.</text>
</comment>
<keyword evidence="13" id="KW-1185">Reference proteome</keyword>
<dbReference type="GO" id="GO:0051536">
    <property type="term" value="F:iron-sulfur cluster binding"/>
    <property type="evidence" value="ECO:0007669"/>
    <property type="project" value="UniProtKB-KW"/>
</dbReference>
<evidence type="ECO:0000256" key="7">
    <source>
        <dbReference type="ARBA" id="ARBA00023004"/>
    </source>
</evidence>
<keyword evidence="6" id="KW-0663">Pyridoxal phosphate</keyword>
<dbReference type="Pfam" id="PF00266">
    <property type="entry name" value="Aminotran_5"/>
    <property type="match status" value="1"/>
</dbReference>
<sequence>MAWLGYGREEFKKYIMERIYLDYAAATPLDKQVLEDMLPYLTAQYGNPSSLHYFGQQARAAVQRSREIVAKALAVKNQDIVFTAGGTEADNLAILGYLRANFPKGGHIITTAIEHHAVLRTFEWLATQGYEVTFLPVQADGRVDIQTVRAACQKNTVLISVMAVNNETGMIQPIKQIGMLAHELGIAFHVDAVQAFGYINIQPKRMHIDLLTICGHKIYGPKGIGVLYIRPGIQVHANSFGGPQEHRLHAGTENVPAIVGLGSAVKLVEAHRQEWSEHVFRLKKRIFQEFIVSTKNVRYNGTLENSAPHIMNFSMAECDSAVLLIRLDRAGIAVSAGSACEAGAAQASHVLQAMGISSKWLKGSLRISLGKETTETEVDRFIAVMKDIAAVFDKGARI</sequence>
<comment type="catalytic activity">
    <reaction evidence="9">
        <text>(sulfur carrier)-H + L-cysteine = (sulfur carrier)-SH + L-alanine</text>
        <dbReference type="Rhea" id="RHEA:43892"/>
        <dbReference type="Rhea" id="RHEA-COMP:14737"/>
        <dbReference type="Rhea" id="RHEA-COMP:14739"/>
        <dbReference type="ChEBI" id="CHEBI:29917"/>
        <dbReference type="ChEBI" id="CHEBI:35235"/>
        <dbReference type="ChEBI" id="CHEBI:57972"/>
        <dbReference type="ChEBI" id="CHEBI:64428"/>
        <dbReference type="EC" id="2.8.1.7"/>
    </reaction>
</comment>
<evidence type="ECO:0000256" key="3">
    <source>
        <dbReference type="ARBA" id="ARBA00012239"/>
    </source>
</evidence>
<proteinExistence type="inferred from homology"/>
<reference evidence="13" key="1">
    <citation type="submission" date="2016-01" db="EMBL/GenBank/DDBJ databases">
        <authorList>
            <person name="Mitreva M."/>
            <person name="Pepin K.H."/>
            <person name="Mihindukulasuriya K.A."/>
            <person name="Fulton R."/>
            <person name="Fronick C."/>
            <person name="O'Laughlin M."/>
            <person name="Miner T."/>
            <person name="Herter B."/>
            <person name="Rosa B.A."/>
            <person name="Cordes M."/>
            <person name="Tomlinson C."/>
            <person name="Wollam A."/>
            <person name="Palsikar V.B."/>
            <person name="Mardis E.R."/>
            <person name="Wilson R.K."/>
        </authorList>
    </citation>
    <scope>NUCLEOTIDE SEQUENCE [LARGE SCALE GENOMIC DNA]</scope>
    <source>
        <strain evidence="13">KA00182</strain>
    </source>
</reference>
<comment type="similarity">
    <text evidence="2">Belongs to the class-V pyridoxal-phosphate-dependent aminotransferase family. NifS/IscS subfamily.</text>
</comment>
<keyword evidence="4" id="KW-0808">Transferase</keyword>
<dbReference type="Proteomes" id="UP000070160">
    <property type="component" value="Unassembled WGS sequence"/>
</dbReference>
<evidence type="ECO:0000259" key="11">
    <source>
        <dbReference type="Pfam" id="PF00266"/>
    </source>
</evidence>
<dbReference type="InterPro" id="IPR015421">
    <property type="entry name" value="PyrdxlP-dep_Trfase_major"/>
</dbReference>
<dbReference type="AlphaFoldDB" id="A0A134CKQ8"/>
<name>A0A134CKQ8_9FIRM</name>
<evidence type="ECO:0000256" key="6">
    <source>
        <dbReference type="ARBA" id="ARBA00022898"/>
    </source>
</evidence>
<keyword evidence="5" id="KW-0479">Metal-binding</keyword>
<dbReference type="Gene3D" id="3.40.640.10">
    <property type="entry name" value="Type I PLP-dependent aspartate aminotransferase-like (Major domain)"/>
    <property type="match status" value="1"/>
</dbReference>
<dbReference type="PANTHER" id="PTHR11601:SF34">
    <property type="entry name" value="CYSTEINE DESULFURASE"/>
    <property type="match status" value="1"/>
</dbReference>